<evidence type="ECO:0000313" key="8">
    <source>
        <dbReference type="Proteomes" id="UP000019063"/>
    </source>
</evidence>
<dbReference type="PIRSF" id="PIRSF004846">
    <property type="entry name" value="ModA"/>
    <property type="match status" value="1"/>
</dbReference>
<dbReference type="Gene3D" id="3.40.190.10">
    <property type="entry name" value="Periplasmic binding protein-like II"/>
    <property type="match status" value="2"/>
</dbReference>
<dbReference type="GO" id="GO:1901359">
    <property type="term" value="F:tungstate binding"/>
    <property type="evidence" value="ECO:0007669"/>
    <property type="project" value="UniProtKB-ARBA"/>
</dbReference>
<gene>
    <name evidence="7" type="ORF">ATO8_06166</name>
</gene>
<dbReference type="FunFam" id="3.40.190.10:FF:000035">
    <property type="entry name" value="Molybdate ABC transporter substrate-binding protein"/>
    <property type="match status" value="1"/>
</dbReference>
<dbReference type="EMBL" id="AQQW01000003">
    <property type="protein sequence ID" value="ETW13592.1"/>
    <property type="molecule type" value="Genomic_DNA"/>
</dbReference>
<dbReference type="Proteomes" id="UP000019063">
    <property type="component" value="Unassembled WGS sequence"/>
</dbReference>
<evidence type="ECO:0000313" key="7">
    <source>
        <dbReference type="EMBL" id="ETW13592.1"/>
    </source>
</evidence>
<dbReference type="NCBIfam" id="TIGR01256">
    <property type="entry name" value="modA"/>
    <property type="match status" value="1"/>
</dbReference>
<keyword evidence="3 6" id="KW-0479">Metal-binding</keyword>
<proteinExistence type="inferred from homology"/>
<comment type="subunit">
    <text evidence="5">The complex is composed of two ATP-binding proteins (ModC), two transmembrane proteins (ModB) and a solute-binding protein (ModA).</text>
</comment>
<dbReference type="PANTHER" id="PTHR30632">
    <property type="entry name" value="MOLYBDATE-BINDING PERIPLASMIC PROTEIN"/>
    <property type="match status" value="1"/>
</dbReference>
<dbReference type="PANTHER" id="PTHR30632:SF17">
    <property type="entry name" value="MOLYBDATE-BINDING PROTEIN MODA"/>
    <property type="match status" value="1"/>
</dbReference>
<evidence type="ECO:0000256" key="3">
    <source>
        <dbReference type="ARBA" id="ARBA00022723"/>
    </source>
</evidence>
<comment type="caution">
    <text evidence="7">The sequence shown here is derived from an EMBL/GenBank/DDBJ whole genome shotgun (WGS) entry which is preliminary data.</text>
</comment>
<dbReference type="Pfam" id="PF13531">
    <property type="entry name" value="SBP_bac_11"/>
    <property type="match status" value="1"/>
</dbReference>
<evidence type="ECO:0000256" key="2">
    <source>
        <dbReference type="ARBA" id="ARBA00022505"/>
    </source>
</evidence>
<protein>
    <submittedName>
        <fullName evidence="7">Molybdate-binding periplasmic permease protein</fullName>
    </submittedName>
</protein>
<comment type="similarity">
    <text evidence="1">Belongs to the bacterial solute-binding protein ModA family.</text>
</comment>
<keyword evidence="2 6" id="KW-0500">Molybdenum</keyword>
<sequence>MRGQRPLFSAPNALKLRAIRPERSVPMFRPALPLLGVAMILASAADARAETVTLFAAASLGDAMTEAGEAWGAETGHEVTVAPAGSSALARQIVQGAPADAVVLANADWMDWLTDRDMIDTDTRRDVARTSLVLIATGAGEDSTEEVTADTDIAGALGPEGRLAMALVDAVPAGIYGRQALTSLGRWEALAPRVAQADNVRAALALVALGEAPLGIVYATDAAAEPRVHVAGTFADDSHDPIVYPGAVTAEADAPGAAAAFLDWLGTEAGRAVLESHGFDTGDAD</sequence>
<dbReference type="AlphaFoldDB" id="W4HLG0"/>
<evidence type="ECO:0000256" key="5">
    <source>
        <dbReference type="ARBA" id="ARBA00062515"/>
    </source>
</evidence>
<keyword evidence="8" id="KW-1185">Reference proteome</keyword>
<reference evidence="7 8" key="1">
    <citation type="journal article" date="2014" name="Antonie Van Leeuwenhoek">
        <title>Roseivivax atlanticus sp. nov., isolated from surface seawater of the Atlantic Ocean.</title>
        <authorList>
            <person name="Li G."/>
            <person name="Lai Q."/>
            <person name="Liu X."/>
            <person name="Sun F."/>
            <person name="Shao Z."/>
        </authorList>
    </citation>
    <scope>NUCLEOTIDE SEQUENCE [LARGE SCALE GENOMIC DNA]</scope>
    <source>
        <strain evidence="7 8">22II-s10s</strain>
    </source>
</reference>
<dbReference type="InterPro" id="IPR005950">
    <property type="entry name" value="ModA"/>
</dbReference>
<dbReference type="STRING" id="1379903.ATO8_06166"/>
<dbReference type="GO" id="GO:0015689">
    <property type="term" value="P:molybdate ion transport"/>
    <property type="evidence" value="ECO:0007669"/>
    <property type="project" value="InterPro"/>
</dbReference>
<dbReference type="SUPFAM" id="SSF53850">
    <property type="entry name" value="Periplasmic binding protein-like II"/>
    <property type="match status" value="1"/>
</dbReference>
<feature type="binding site" evidence="6">
    <location>
        <position position="59"/>
    </location>
    <ligand>
        <name>molybdate</name>
        <dbReference type="ChEBI" id="CHEBI:36264"/>
    </ligand>
</feature>
<evidence type="ECO:0000256" key="1">
    <source>
        <dbReference type="ARBA" id="ARBA00009175"/>
    </source>
</evidence>
<dbReference type="eggNOG" id="COG0725">
    <property type="taxonomic scope" value="Bacteria"/>
</dbReference>
<dbReference type="InterPro" id="IPR050682">
    <property type="entry name" value="ModA/WtpA"/>
</dbReference>
<dbReference type="PATRIC" id="fig|1317118.6.peg.1275"/>
<feature type="binding site" evidence="6">
    <location>
        <position position="86"/>
    </location>
    <ligand>
        <name>molybdate</name>
        <dbReference type="ChEBI" id="CHEBI:36264"/>
    </ligand>
</feature>
<dbReference type="GO" id="GO:0030288">
    <property type="term" value="C:outer membrane-bounded periplasmic space"/>
    <property type="evidence" value="ECO:0007669"/>
    <property type="project" value="TreeGrafter"/>
</dbReference>
<feature type="binding site" evidence="6">
    <location>
        <position position="218"/>
    </location>
    <ligand>
        <name>molybdate</name>
        <dbReference type="ChEBI" id="CHEBI:36264"/>
    </ligand>
</feature>
<evidence type="ECO:0000256" key="6">
    <source>
        <dbReference type="PIRSR" id="PIRSR004846-1"/>
    </source>
</evidence>
<keyword evidence="4" id="KW-0732">Signal</keyword>
<accession>W4HLG0</accession>
<feature type="binding site" evidence="6">
    <location>
        <position position="200"/>
    </location>
    <ligand>
        <name>molybdate</name>
        <dbReference type="ChEBI" id="CHEBI:36264"/>
    </ligand>
</feature>
<organism evidence="7 8">
    <name type="scientific">Roseivivax marinus</name>
    <dbReference type="NCBI Taxonomy" id="1379903"/>
    <lineage>
        <taxon>Bacteria</taxon>
        <taxon>Pseudomonadati</taxon>
        <taxon>Pseudomonadota</taxon>
        <taxon>Alphaproteobacteria</taxon>
        <taxon>Rhodobacterales</taxon>
        <taxon>Roseobacteraceae</taxon>
        <taxon>Roseivivax</taxon>
    </lineage>
</organism>
<evidence type="ECO:0000256" key="4">
    <source>
        <dbReference type="ARBA" id="ARBA00022729"/>
    </source>
</evidence>
<feature type="binding site" evidence="6">
    <location>
        <position position="173"/>
    </location>
    <ligand>
        <name>molybdate</name>
        <dbReference type="ChEBI" id="CHEBI:36264"/>
    </ligand>
</feature>
<dbReference type="GO" id="GO:0030973">
    <property type="term" value="F:molybdate ion binding"/>
    <property type="evidence" value="ECO:0007669"/>
    <property type="project" value="TreeGrafter"/>
</dbReference>
<name>W4HLG0_9RHOB</name>
<dbReference type="GO" id="GO:0046872">
    <property type="term" value="F:metal ion binding"/>
    <property type="evidence" value="ECO:0007669"/>
    <property type="project" value="UniProtKB-KW"/>
</dbReference>